<dbReference type="EMBL" id="SJSL01000002">
    <property type="protein sequence ID" value="TCD01655.1"/>
    <property type="molecule type" value="Genomic_DNA"/>
</dbReference>
<evidence type="ECO:0000313" key="1">
    <source>
        <dbReference type="EMBL" id="TCD01655.1"/>
    </source>
</evidence>
<protein>
    <submittedName>
        <fullName evidence="1">Uncharacterized protein</fullName>
    </submittedName>
</protein>
<sequence length="396" mass="42687">MKSTTLLLAILSFSFILSCKKKGAEGEPEGNGNGNAGNVKEFMVGALNNAQRKEPVVWKDGELTALPFESSQNTVAKSVTIAGNDVYILGHETSPNGFIRTSRIVTWKNDELVPVTDGSKKAAPIKMVVDNGNVYVLGTETDQSQGSSTTLYKYWKNGVVTPLNTRDGQATDMVVINNEVYISGNETNAAGRVIAKYWKNGVAVEITDGSKDAYGESISVEGSTITVLFNQKNSTQFGNDLKVWKNNVVSILNSGNFNTFGKKIILKNNVAHVLGRQNMPNASQQVVYWADAAKKEITNGNRSGYEIDMQIAGSDVYVLFEEDNASNTLIAKIAKNGVAKELSNGSDDASAAAFTIVNGIEYVVGNANKQAFQWKNGTEKVVNLNGSVNGIFVKNN</sequence>
<name>A0A4R0NQR5_9SPHI</name>
<keyword evidence="2" id="KW-1185">Reference proteome</keyword>
<dbReference type="AlphaFoldDB" id="A0A4R0NQR5"/>
<gene>
    <name evidence="1" type="ORF">EZ437_13125</name>
</gene>
<reference evidence="1 2" key="1">
    <citation type="submission" date="2019-02" db="EMBL/GenBank/DDBJ databases">
        <title>Pedobacter sp. RP-1-14 sp. nov., isolated from Arctic soil.</title>
        <authorList>
            <person name="Dahal R.H."/>
        </authorList>
    </citation>
    <scope>NUCLEOTIDE SEQUENCE [LARGE SCALE GENOMIC DNA]</scope>
    <source>
        <strain evidence="1 2">RP-1-14</strain>
    </source>
</reference>
<accession>A0A4R0NQR5</accession>
<evidence type="ECO:0000313" key="2">
    <source>
        <dbReference type="Proteomes" id="UP000293347"/>
    </source>
</evidence>
<dbReference type="PROSITE" id="PS51257">
    <property type="entry name" value="PROKAR_LIPOPROTEIN"/>
    <property type="match status" value="1"/>
</dbReference>
<dbReference type="Proteomes" id="UP000293347">
    <property type="component" value="Unassembled WGS sequence"/>
</dbReference>
<proteinExistence type="predicted"/>
<dbReference type="RefSeq" id="WP_131596455.1">
    <property type="nucleotide sequence ID" value="NZ_SJSL01000002.1"/>
</dbReference>
<organism evidence="1 2">
    <name type="scientific">Pedobacter psychroterrae</name>
    <dbReference type="NCBI Taxonomy" id="2530453"/>
    <lineage>
        <taxon>Bacteria</taxon>
        <taxon>Pseudomonadati</taxon>
        <taxon>Bacteroidota</taxon>
        <taxon>Sphingobacteriia</taxon>
        <taxon>Sphingobacteriales</taxon>
        <taxon>Sphingobacteriaceae</taxon>
        <taxon>Pedobacter</taxon>
    </lineage>
</organism>
<dbReference type="OrthoDB" id="708305at2"/>
<comment type="caution">
    <text evidence="1">The sequence shown here is derived from an EMBL/GenBank/DDBJ whole genome shotgun (WGS) entry which is preliminary data.</text>
</comment>